<dbReference type="Proteomes" id="UP000031465">
    <property type="component" value="Unassembled WGS sequence"/>
</dbReference>
<evidence type="ECO:0000256" key="11">
    <source>
        <dbReference type="ARBA" id="ARBA00023317"/>
    </source>
</evidence>
<dbReference type="EC" id="4.1.1.65" evidence="3"/>
<protein>
    <recommendedName>
        <fullName evidence="3">phosphatidylserine decarboxylase</fullName>
        <ecNumber evidence="3">4.1.1.65</ecNumber>
    </recommendedName>
</protein>
<evidence type="ECO:0000256" key="1">
    <source>
        <dbReference type="ARBA" id="ARBA00001928"/>
    </source>
</evidence>
<keyword evidence="5" id="KW-0210">Decarboxylase</keyword>
<keyword evidence="10" id="KW-1208">Phospholipid metabolism</keyword>
<organism evidence="13 14">
    <name type="scientific">Candidatus Protochlamydia amoebophila</name>
    <dbReference type="NCBI Taxonomy" id="362787"/>
    <lineage>
        <taxon>Bacteria</taxon>
        <taxon>Pseudomonadati</taxon>
        <taxon>Chlamydiota</taxon>
        <taxon>Chlamydiia</taxon>
        <taxon>Parachlamydiales</taxon>
        <taxon>Parachlamydiaceae</taxon>
        <taxon>Candidatus Protochlamydia</taxon>
    </lineage>
</organism>
<dbReference type="AlphaFoldDB" id="A0A0C1JVK2"/>
<dbReference type="GO" id="GO:0004609">
    <property type="term" value="F:phosphatidylserine decarboxylase activity"/>
    <property type="evidence" value="ECO:0007669"/>
    <property type="project" value="UniProtKB-EC"/>
</dbReference>
<evidence type="ECO:0000256" key="10">
    <source>
        <dbReference type="ARBA" id="ARBA00023264"/>
    </source>
</evidence>
<dbReference type="PANTHER" id="PTHR10067:SF17">
    <property type="entry name" value="PHOSPHATIDYLSERINE DECARBOXYLASE PROENZYME 2"/>
    <property type="match status" value="1"/>
</dbReference>
<dbReference type="Pfam" id="PF02666">
    <property type="entry name" value="PS_Dcarbxylase"/>
    <property type="match status" value="1"/>
</dbReference>
<dbReference type="InterPro" id="IPR003817">
    <property type="entry name" value="PS_Dcarbxylase"/>
</dbReference>
<keyword evidence="9 13" id="KW-0456">Lyase</keyword>
<evidence type="ECO:0000256" key="2">
    <source>
        <dbReference type="ARBA" id="ARBA00005189"/>
    </source>
</evidence>
<dbReference type="PANTHER" id="PTHR10067">
    <property type="entry name" value="PHOSPHATIDYLSERINE DECARBOXYLASE"/>
    <property type="match status" value="1"/>
</dbReference>
<sequence>MFQNFLMPLTHFKSFNDFFIRRLKPEFRPIALGEKIVSMPADGRYYFYQDIDQVDGFIVKGKKFSLASLLENKELAQEYQGGSMVIVRLCPSDYHRFHFPCDCIPGETRLLNGYLYSVNPLAIKKNLNIFTQNKRTICELATTHFGKILYLEIGATNVGSIQQTYCPFQPALKGDEKGYFEFGGSSLILLFQKGRIRFDQDLLDATQSGYEIRCLMGQQMGTLIQKF</sequence>
<comment type="caution">
    <text evidence="13">The sequence shown here is derived from an EMBL/GenBank/DDBJ whole genome shotgun (WGS) entry which is preliminary data.</text>
</comment>
<gene>
    <name evidence="13" type="primary">psd</name>
    <name evidence="13" type="ORF">DB44_AJ00090</name>
</gene>
<evidence type="ECO:0000256" key="12">
    <source>
        <dbReference type="ARBA" id="ARBA00024326"/>
    </source>
</evidence>
<dbReference type="PATRIC" id="fig|362787.3.peg.25"/>
<accession>A0A0C1JVK2</accession>
<keyword evidence="8" id="KW-0594">Phospholipid biosynthesis</keyword>
<dbReference type="GO" id="GO:0006646">
    <property type="term" value="P:phosphatidylethanolamine biosynthetic process"/>
    <property type="evidence" value="ECO:0007669"/>
    <property type="project" value="UniProtKB-UniPathway"/>
</dbReference>
<name>A0A0C1JVK2_9BACT</name>
<evidence type="ECO:0000256" key="6">
    <source>
        <dbReference type="ARBA" id="ARBA00023098"/>
    </source>
</evidence>
<keyword evidence="4" id="KW-0444">Lipid biosynthesis</keyword>
<keyword evidence="6" id="KW-0443">Lipid metabolism</keyword>
<comment type="pathway">
    <text evidence="2">Lipid metabolism.</text>
</comment>
<dbReference type="InterPro" id="IPR033177">
    <property type="entry name" value="PSD-B"/>
</dbReference>
<dbReference type="NCBIfam" id="TIGR00163">
    <property type="entry name" value="PS_decarb"/>
    <property type="match status" value="1"/>
</dbReference>
<evidence type="ECO:0000313" key="14">
    <source>
        <dbReference type="Proteomes" id="UP000031465"/>
    </source>
</evidence>
<evidence type="ECO:0000256" key="9">
    <source>
        <dbReference type="ARBA" id="ARBA00023239"/>
    </source>
</evidence>
<reference evidence="13 14" key="1">
    <citation type="journal article" date="2014" name="Mol. Biol. Evol.">
        <title>Massive expansion of Ubiquitination-related gene families within the Chlamydiae.</title>
        <authorList>
            <person name="Domman D."/>
            <person name="Collingro A."/>
            <person name="Lagkouvardos I."/>
            <person name="Gehre L."/>
            <person name="Weinmaier T."/>
            <person name="Rattei T."/>
            <person name="Subtil A."/>
            <person name="Horn M."/>
        </authorList>
    </citation>
    <scope>NUCLEOTIDE SEQUENCE [LARGE SCALE GENOMIC DNA]</scope>
    <source>
        <strain evidence="13 14">EI2</strain>
    </source>
</reference>
<evidence type="ECO:0000313" key="13">
    <source>
        <dbReference type="EMBL" id="KIC74431.1"/>
    </source>
</evidence>
<evidence type="ECO:0000256" key="8">
    <source>
        <dbReference type="ARBA" id="ARBA00023209"/>
    </source>
</evidence>
<dbReference type="UniPathway" id="UPA00558"/>
<evidence type="ECO:0000256" key="5">
    <source>
        <dbReference type="ARBA" id="ARBA00022793"/>
    </source>
</evidence>
<comment type="cofactor">
    <cofactor evidence="1">
        <name>pyruvate</name>
        <dbReference type="ChEBI" id="CHEBI:15361"/>
    </cofactor>
</comment>
<comment type="pathway">
    <text evidence="12">Phospholipid metabolism; phosphatidylethanolamine biosynthesis.</text>
</comment>
<evidence type="ECO:0000256" key="4">
    <source>
        <dbReference type="ARBA" id="ARBA00022516"/>
    </source>
</evidence>
<evidence type="ECO:0000256" key="3">
    <source>
        <dbReference type="ARBA" id="ARBA00012243"/>
    </source>
</evidence>
<keyword evidence="11" id="KW-0670">Pyruvate</keyword>
<proteinExistence type="predicted"/>
<keyword evidence="7" id="KW-0865">Zymogen</keyword>
<dbReference type="EMBL" id="JSAN01000010">
    <property type="protein sequence ID" value="KIC74431.1"/>
    <property type="molecule type" value="Genomic_DNA"/>
</dbReference>
<evidence type="ECO:0000256" key="7">
    <source>
        <dbReference type="ARBA" id="ARBA00023145"/>
    </source>
</evidence>